<evidence type="ECO:0000313" key="3">
    <source>
        <dbReference type="EMBL" id="MBH0239993.1"/>
    </source>
</evidence>
<feature type="domain" description="DUF305" evidence="2">
    <location>
        <begin position="14"/>
        <end position="113"/>
    </location>
</feature>
<name>A0A931MY49_9HYPH</name>
<dbReference type="InterPro" id="IPR012347">
    <property type="entry name" value="Ferritin-like"/>
</dbReference>
<keyword evidence="4" id="KW-1185">Reference proteome</keyword>
<organism evidence="3 4">
    <name type="scientific">Methylobrevis albus</name>
    <dbReference type="NCBI Taxonomy" id="2793297"/>
    <lineage>
        <taxon>Bacteria</taxon>
        <taxon>Pseudomonadati</taxon>
        <taxon>Pseudomonadota</taxon>
        <taxon>Alphaproteobacteria</taxon>
        <taxon>Hyphomicrobiales</taxon>
        <taxon>Pleomorphomonadaceae</taxon>
        <taxon>Methylobrevis</taxon>
    </lineage>
</organism>
<dbReference type="Gene3D" id="1.20.1260.10">
    <property type="match status" value="1"/>
</dbReference>
<dbReference type="Proteomes" id="UP000631694">
    <property type="component" value="Unassembled WGS sequence"/>
</dbReference>
<proteinExistence type="predicted"/>
<comment type="caution">
    <text evidence="3">The sequence shown here is derived from an EMBL/GenBank/DDBJ whole genome shotgun (WGS) entry which is preliminary data.</text>
</comment>
<feature type="compositionally biased region" description="Low complexity" evidence="1">
    <location>
        <begin position="27"/>
        <end position="38"/>
    </location>
</feature>
<reference evidence="3" key="1">
    <citation type="submission" date="2020-12" db="EMBL/GenBank/DDBJ databases">
        <title>Methylobrevis albus sp. nov., isolated from fresh water lack sediment.</title>
        <authorList>
            <person name="Zou Q."/>
        </authorList>
    </citation>
    <scope>NUCLEOTIDE SEQUENCE</scope>
    <source>
        <strain evidence="3">L22</strain>
    </source>
</reference>
<feature type="region of interest" description="Disordered" evidence="1">
    <location>
        <begin position="1"/>
        <end position="38"/>
    </location>
</feature>
<feature type="compositionally biased region" description="Basic and acidic residues" evidence="1">
    <location>
        <begin position="1"/>
        <end position="19"/>
    </location>
</feature>
<sequence>MHGADHGTMDHGTMDHGAMEHGAMNHGAAAPATGDAATDGYRAANQRMHADMEIEYSGDADIDFLRGMIPHHRGAIDMAKVVLEYGKDPEVRALAESVIKAQEAEIAQMEAWLAERGAN</sequence>
<evidence type="ECO:0000256" key="1">
    <source>
        <dbReference type="SAM" id="MobiDB-lite"/>
    </source>
</evidence>
<evidence type="ECO:0000313" key="4">
    <source>
        <dbReference type="Proteomes" id="UP000631694"/>
    </source>
</evidence>
<dbReference type="EMBL" id="JADZLT010000056">
    <property type="protein sequence ID" value="MBH0239993.1"/>
    <property type="molecule type" value="Genomic_DNA"/>
</dbReference>
<gene>
    <name evidence="3" type="ORF">I5731_19385</name>
</gene>
<dbReference type="InterPro" id="IPR005183">
    <property type="entry name" value="DUF305_CopM-like"/>
</dbReference>
<dbReference type="PANTHER" id="PTHR36933">
    <property type="entry name" value="SLL0788 PROTEIN"/>
    <property type="match status" value="1"/>
</dbReference>
<dbReference type="AlphaFoldDB" id="A0A931MY49"/>
<protein>
    <submittedName>
        <fullName evidence="3">DUF305 domain-containing protein</fullName>
    </submittedName>
</protein>
<evidence type="ECO:0000259" key="2">
    <source>
        <dbReference type="Pfam" id="PF03713"/>
    </source>
</evidence>
<accession>A0A931MY49</accession>
<dbReference type="PANTHER" id="PTHR36933:SF1">
    <property type="entry name" value="SLL0788 PROTEIN"/>
    <property type="match status" value="1"/>
</dbReference>
<dbReference type="Pfam" id="PF03713">
    <property type="entry name" value="DUF305"/>
    <property type="match status" value="1"/>
</dbReference>